<dbReference type="Gene3D" id="3.30.2310.20">
    <property type="entry name" value="RelE-like"/>
    <property type="match status" value="1"/>
</dbReference>
<comment type="caution">
    <text evidence="1">The sequence shown here is derived from an EMBL/GenBank/DDBJ whole genome shotgun (WGS) entry which is preliminary data.</text>
</comment>
<reference evidence="2" key="1">
    <citation type="submission" date="2017-09" db="EMBL/GenBank/DDBJ databases">
        <title>Depth-based differentiation of microbial function through sediment-hosted aquifers and enrichment of novel symbionts in the deep terrestrial subsurface.</title>
        <authorList>
            <person name="Probst A.J."/>
            <person name="Ladd B."/>
            <person name="Jarett J.K."/>
            <person name="Geller-Mcgrath D.E."/>
            <person name="Sieber C.M.K."/>
            <person name="Emerson J.B."/>
            <person name="Anantharaman K."/>
            <person name="Thomas B.C."/>
            <person name="Malmstrom R."/>
            <person name="Stieglmeier M."/>
            <person name="Klingl A."/>
            <person name="Woyke T."/>
            <person name="Ryan C.M."/>
            <person name="Banfield J.F."/>
        </authorList>
    </citation>
    <scope>NUCLEOTIDE SEQUENCE [LARGE SCALE GENOMIC DNA]</scope>
</reference>
<gene>
    <name evidence="1" type="ORF">COT50_00830</name>
</gene>
<evidence type="ECO:0000313" key="1">
    <source>
        <dbReference type="EMBL" id="PIS22645.1"/>
    </source>
</evidence>
<sequence length="89" mass="10370">MFKLSNNFNKIYSKCDSSIKKRVDDKLAIFCNNDSDFSLKNHSLKGKFSMYHSINITDDWRALYTVKNNEGGQPFAYFETLGTHSQLYK</sequence>
<dbReference type="AlphaFoldDB" id="A0A2H0XCV4"/>
<dbReference type="SUPFAM" id="SSF143011">
    <property type="entry name" value="RelE-like"/>
    <property type="match status" value="1"/>
</dbReference>
<evidence type="ECO:0000313" key="2">
    <source>
        <dbReference type="Proteomes" id="UP000231252"/>
    </source>
</evidence>
<dbReference type="EMBL" id="PEYU01000014">
    <property type="protein sequence ID" value="PIS22645.1"/>
    <property type="molecule type" value="Genomic_DNA"/>
</dbReference>
<proteinExistence type="predicted"/>
<organism evidence="1 2">
    <name type="scientific">candidate division WWE3 bacterium CG08_land_8_20_14_0_20_41_10</name>
    <dbReference type="NCBI Taxonomy" id="1975085"/>
    <lineage>
        <taxon>Bacteria</taxon>
        <taxon>Katanobacteria</taxon>
    </lineage>
</organism>
<name>A0A2H0XCV4_UNCKA</name>
<protein>
    <recommendedName>
        <fullName evidence="3">Type II toxin-antitoxin system mRNA interferase toxin, RelE/StbE family</fullName>
    </recommendedName>
</protein>
<accession>A0A2H0XCV4</accession>
<dbReference type="Proteomes" id="UP000231252">
    <property type="component" value="Unassembled WGS sequence"/>
</dbReference>
<evidence type="ECO:0008006" key="3">
    <source>
        <dbReference type="Google" id="ProtNLM"/>
    </source>
</evidence>
<dbReference type="InterPro" id="IPR035093">
    <property type="entry name" value="RelE/ParE_toxin_dom_sf"/>
</dbReference>